<evidence type="ECO:0000256" key="4">
    <source>
        <dbReference type="ARBA" id="ARBA00009063"/>
    </source>
</evidence>
<dbReference type="GO" id="GO:0005484">
    <property type="term" value="F:SNAP receptor activity"/>
    <property type="evidence" value="ECO:0007669"/>
    <property type="project" value="TreeGrafter"/>
</dbReference>
<proteinExistence type="inferred from homology"/>
<dbReference type="InterPro" id="IPR045242">
    <property type="entry name" value="Syntaxin"/>
</dbReference>
<dbReference type="GO" id="GO:0006888">
    <property type="term" value="P:endoplasmic reticulum to Golgi vesicle-mediated transport"/>
    <property type="evidence" value="ECO:0007669"/>
    <property type="project" value="TreeGrafter"/>
</dbReference>
<dbReference type="SMART" id="SM00737">
    <property type="entry name" value="ML"/>
    <property type="match status" value="1"/>
</dbReference>
<dbReference type="Pfam" id="PF11416">
    <property type="entry name" value="Syntaxin-5_N"/>
    <property type="match status" value="1"/>
</dbReference>
<dbReference type="InterPro" id="IPR014756">
    <property type="entry name" value="Ig_E-set"/>
</dbReference>
<dbReference type="InterPro" id="IPR003172">
    <property type="entry name" value="ML_dom"/>
</dbReference>
<dbReference type="HOGENOM" id="CLU_565315_0_0_1"/>
<evidence type="ECO:0000256" key="8">
    <source>
        <dbReference type="ARBA" id="ARBA00022729"/>
    </source>
</evidence>
<comment type="similarity">
    <text evidence="4">Belongs to the syntaxin family.</text>
</comment>
<evidence type="ECO:0000256" key="1">
    <source>
        <dbReference type="ARBA" id="ARBA00004211"/>
    </source>
</evidence>
<dbReference type="SMART" id="SM00397">
    <property type="entry name" value="t_SNARE"/>
    <property type="match status" value="1"/>
</dbReference>
<dbReference type="GO" id="GO:0048278">
    <property type="term" value="P:vesicle docking"/>
    <property type="evidence" value="ECO:0007669"/>
    <property type="project" value="TreeGrafter"/>
</dbReference>
<dbReference type="Pfam" id="PF02221">
    <property type="entry name" value="E1_DerP2_DerF2"/>
    <property type="match status" value="1"/>
</dbReference>
<dbReference type="PANTHER" id="PTHR19957:SF3">
    <property type="entry name" value="SYNTAXIN-5"/>
    <property type="match status" value="1"/>
</dbReference>
<evidence type="ECO:0000256" key="10">
    <source>
        <dbReference type="ARBA" id="ARBA00023054"/>
    </source>
</evidence>
<feature type="region of interest" description="Disordered" evidence="12">
    <location>
        <begin position="145"/>
        <end position="166"/>
    </location>
</feature>
<evidence type="ECO:0000256" key="3">
    <source>
        <dbReference type="ARBA" id="ARBA00006370"/>
    </source>
</evidence>
<keyword evidence="8" id="KW-0732">Signal</keyword>
<dbReference type="GO" id="GO:0031201">
    <property type="term" value="C:SNARE complex"/>
    <property type="evidence" value="ECO:0007669"/>
    <property type="project" value="TreeGrafter"/>
</dbReference>
<accession>K1QBE2</accession>
<dbReference type="EMBL" id="JH817601">
    <property type="protein sequence ID" value="EKC18861.1"/>
    <property type="molecule type" value="Genomic_DNA"/>
</dbReference>
<evidence type="ECO:0000256" key="5">
    <source>
        <dbReference type="ARBA" id="ARBA00022448"/>
    </source>
</evidence>
<dbReference type="GO" id="GO:0032367">
    <property type="term" value="P:intracellular cholesterol transport"/>
    <property type="evidence" value="ECO:0007669"/>
    <property type="project" value="InterPro"/>
</dbReference>
<evidence type="ECO:0000313" key="13">
    <source>
        <dbReference type="EMBL" id="EKC18861.1"/>
    </source>
</evidence>
<evidence type="ECO:0000256" key="6">
    <source>
        <dbReference type="ARBA" id="ARBA00022525"/>
    </source>
</evidence>
<dbReference type="CDD" id="cd15844">
    <property type="entry name" value="SNARE_syntaxin5"/>
    <property type="match status" value="1"/>
</dbReference>
<evidence type="ECO:0000256" key="7">
    <source>
        <dbReference type="ARBA" id="ARBA00022692"/>
    </source>
</evidence>
<dbReference type="FunFam" id="2.60.40.770:FF:000001">
    <property type="entry name" value="NPC intracellular cholesterol transporter 2"/>
    <property type="match status" value="1"/>
</dbReference>
<dbReference type="GO" id="GO:0006886">
    <property type="term" value="P:intracellular protein transport"/>
    <property type="evidence" value="ECO:0007669"/>
    <property type="project" value="TreeGrafter"/>
</dbReference>
<dbReference type="AlphaFoldDB" id="K1QBE2"/>
<keyword evidence="5" id="KW-0813">Transport</keyword>
<dbReference type="InParanoid" id="K1QBE2"/>
<feature type="compositionally biased region" description="Polar residues" evidence="12">
    <location>
        <begin position="156"/>
        <end position="166"/>
    </location>
</feature>
<comment type="subcellular location">
    <subcellularLocation>
        <location evidence="1">Membrane</location>
        <topology evidence="1">Single-pass type IV membrane protein</topology>
    </subcellularLocation>
    <subcellularLocation>
        <location evidence="2">Secreted</location>
    </subcellularLocation>
</comment>
<dbReference type="InterPro" id="IPR021538">
    <property type="entry name" value="Syntaxin-5_N"/>
</dbReference>
<comment type="similarity">
    <text evidence="3">Belongs to the NPC2 family.</text>
</comment>
<evidence type="ECO:0000256" key="2">
    <source>
        <dbReference type="ARBA" id="ARBA00004613"/>
    </source>
</evidence>
<keyword evidence="6" id="KW-0964">Secreted</keyword>
<dbReference type="GO" id="GO:0000139">
    <property type="term" value="C:Golgi membrane"/>
    <property type="evidence" value="ECO:0007669"/>
    <property type="project" value="TreeGrafter"/>
</dbReference>
<name>K1QBE2_MAGGI</name>
<dbReference type="GO" id="GO:0006906">
    <property type="term" value="P:vesicle fusion"/>
    <property type="evidence" value="ECO:0007669"/>
    <property type="project" value="TreeGrafter"/>
</dbReference>
<dbReference type="InterPro" id="IPR033916">
    <property type="entry name" value="ML_Npc2-like"/>
</dbReference>
<feature type="compositionally biased region" description="Basic and acidic residues" evidence="12">
    <location>
        <begin position="145"/>
        <end position="155"/>
    </location>
</feature>
<dbReference type="FunCoup" id="K1QBE2">
    <property type="interactions" value="1848"/>
</dbReference>
<dbReference type="Gene3D" id="1.20.58.70">
    <property type="match status" value="1"/>
</dbReference>
<dbReference type="Gene3D" id="2.60.40.770">
    <property type="match status" value="1"/>
</dbReference>
<dbReference type="CDD" id="cd00916">
    <property type="entry name" value="Npc2_like"/>
    <property type="match status" value="1"/>
</dbReference>
<reference evidence="13" key="1">
    <citation type="journal article" date="2012" name="Nature">
        <title>The oyster genome reveals stress adaptation and complexity of shell formation.</title>
        <authorList>
            <person name="Zhang G."/>
            <person name="Fang X."/>
            <person name="Guo X."/>
            <person name="Li L."/>
            <person name="Luo R."/>
            <person name="Xu F."/>
            <person name="Yang P."/>
            <person name="Zhang L."/>
            <person name="Wang X."/>
            <person name="Qi H."/>
            <person name="Xiong Z."/>
            <person name="Que H."/>
            <person name="Xie Y."/>
            <person name="Holland P.W."/>
            <person name="Paps J."/>
            <person name="Zhu Y."/>
            <person name="Wu F."/>
            <person name="Chen Y."/>
            <person name="Wang J."/>
            <person name="Peng C."/>
            <person name="Meng J."/>
            <person name="Yang L."/>
            <person name="Liu J."/>
            <person name="Wen B."/>
            <person name="Zhang N."/>
            <person name="Huang Z."/>
            <person name="Zhu Q."/>
            <person name="Feng Y."/>
            <person name="Mount A."/>
            <person name="Hedgecock D."/>
            <person name="Xu Z."/>
            <person name="Liu Y."/>
            <person name="Domazet-Loso T."/>
            <person name="Du Y."/>
            <person name="Sun X."/>
            <person name="Zhang S."/>
            <person name="Liu B."/>
            <person name="Cheng P."/>
            <person name="Jiang X."/>
            <person name="Li J."/>
            <person name="Fan D."/>
            <person name="Wang W."/>
            <person name="Fu W."/>
            <person name="Wang T."/>
            <person name="Wang B."/>
            <person name="Zhang J."/>
            <person name="Peng Z."/>
            <person name="Li Y."/>
            <person name="Li N."/>
            <person name="Wang J."/>
            <person name="Chen M."/>
            <person name="He Y."/>
            <person name="Tan F."/>
            <person name="Song X."/>
            <person name="Zheng Q."/>
            <person name="Huang R."/>
            <person name="Yang H."/>
            <person name="Du X."/>
            <person name="Chen L."/>
            <person name="Yang M."/>
            <person name="Gaffney P.M."/>
            <person name="Wang S."/>
            <person name="Luo L."/>
            <person name="She Z."/>
            <person name="Ming Y."/>
            <person name="Huang W."/>
            <person name="Zhang S."/>
            <person name="Huang B."/>
            <person name="Zhang Y."/>
            <person name="Qu T."/>
            <person name="Ni P."/>
            <person name="Miao G."/>
            <person name="Wang J."/>
            <person name="Wang Q."/>
            <person name="Steinberg C.E."/>
            <person name="Wang H."/>
            <person name="Li N."/>
            <person name="Qian L."/>
            <person name="Zhang G."/>
            <person name="Li Y."/>
            <person name="Yang H."/>
            <person name="Liu X."/>
            <person name="Wang J."/>
            <person name="Yin Y."/>
            <person name="Wang J."/>
        </authorList>
    </citation>
    <scope>NUCLEOTIDE SEQUENCE [LARGE SCALE GENOMIC DNA]</scope>
    <source>
        <strain evidence="13">05x7-T-G4-1.051#20</strain>
    </source>
</reference>
<keyword evidence="10" id="KW-0175">Coiled coil</keyword>
<evidence type="ECO:0000256" key="12">
    <source>
        <dbReference type="SAM" id="MobiDB-lite"/>
    </source>
</evidence>
<evidence type="ECO:0000256" key="9">
    <source>
        <dbReference type="ARBA" id="ARBA00022989"/>
    </source>
</evidence>
<dbReference type="InterPro" id="IPR000727">
    <property type="entry name" value="T_SNARE_dom"/>
</dbReference>
<keyword evidence="9" id="KW-1133">Transmembrane helix</keyword>
<sequence>MSCRDRTNEFFSAAKLLQSRQGNGALAQKRNPALRQRSEFTQIAKKIGRDLANTFSKLEKLTMLAKKKSLFDDKPVEIQELTYIINQDIQGLNKQIAQLQQVARSHPNARHVQSHSNSVVVSLQSKLATMSNDFKQVLEVRTENLKHQKTRRDQFSESPSNTTYSNHSSVLFQDEMNHSQGATGGADVVINMDGLDKNRFQQQMQLVDQQDDYIQDRADTMKNIESTIVELGGIFTQLAHMVKEQEEIVHRIDSNTDDAVMNVEAAHSEILKYFHGAMNLKRNDRNVLTIIRFYLQDVVSSGPLFKSCGKYSKVTSALRTVRIPRRLIYQLVEIQGAAGLVRLYFSPLLAGYIWFCATLEPIDGLNNVKSATVTGCSVSPCTLVRGKNSTFNVNFVADKAATQLTAVVHGIIGGVPIPFNPPNTNGCKDSGIKCPVAAGTTYDYTNTIPVLSAYPKIRLIVKYELVNEKKQPMFCVMLPAQIK</sequence>
<evidence type="ECO:0000256" key="11">
    <source>
        <dbReference type="ARBA" id="ARBA00023136"/>
    </source>
</evidence>
<dbReference type="SUPFAM" id="SSF81296">
    <property type="entry name" value="E set domains"/>
    <property type="match status" value="1"/>
</dbReference>
<keyword evidence="7" id="KW-0812">Transmembrane</keyword>
<gene>
    <name evidence="13" type="ORF">CGI_10010550</name>
</gene>
<organism evidence="13">
    <name type="scientific">Magallana gigas</name>
    <name type="common">Pacific oyster</name>
    <name type="synonym">Crassostrea gigas</name>
    <dbReference type="NCBI Taxonomy" id="29159"/>
    <lineage>
        <taxon>Eukaryota</taxon>
        <taxon>Metazoa</taxon>
        <taxon>Spiralia</taxon>
        <taxon>Lophotrochozoa</taxon>
        <taxon>Mollusca</taxon>
        <taxon>Bivalvia</taxon>
        <taxon>Autobranchia</taxon>
        <taxon>Pteriomorphia</taxon>
        <taxon>Ostreida</taxon>
        <taxon>Ostreoidea</taxon>
        <taxon>Ostreidae</taxon>
        <taxon>Magallana</taxon>
    </lineage>
</organism>
<dbReference type="PANTHER" id="PTHR19957">
    <property type="entry name" value="SYNTAXIN"/>
    <property type="match status" value="1"/>
</dbReference>
<dbReference type="SUPFAM" id="SSF47661">
    <property type="entry name" value="t-snare proteins"/>
    <property type="match status" value="1"/>
</dbReference>
<protein>
    <submittedName>
        <fullName evidence="13">Syntaxin-5</fullName>
    </submittedName>
</protein>
<keyword evidence="11" id="KW-0472">Membrane</keyword>
<dbReference type="PROSITE" id="PS50192">
    <property type="entry name" value="T_SNARE"/>
    <property type="match status" value="1"/>
</dbReference>
<dbReference type="GO" id="GO:0005576">
    <property type="term" value="C:extracellular region"/>
    <property type="evidence" value="ECO:0007669"/>
    <property type="project" value="UniProtKB-SubCell"/>
</dbReference>
<dbReference type="InterPro" id="IPR010989">
    <property type="entry name" value="SNARE"/>
</dbReference>
<dbReference type="GO" id="GO:0000149">
    <property type="term" value="F:SNARE binding"/>
    <property type="evidence" value="ECO:0007669"/>
    <property type="project" value="TreeGrafter"/>
</dbReference>